<name>A0A844W8S7_9RHOB</name>
<comment type="caution">
    <text evidence="3">The sequence shown here is derived from an EMBL/GenBank/DDBJ whole genome shotgun (WGS) entry which is preliminary data.</text>
</comment>
<dbReference type="RefSeq" id="WP_160383511.1">
    <property type="nucleotide sequence ID" value="NZ_WNXQ01000009.1"/>
</dbReference>
<evidence type="ECO:0000313" key="3">
    <source>
        <dbReference type="EMBL" id="MWB79301.1"/>
    </source>
</evidence>
<feature type="transmembrane region" description="Helical" evidence="2">
    <location>
        <begin position="36"/>
        <end position="56"/>
    </location>
</feature>
<keyword evidence="4" id="KW-1185">Reference proteome</keyword>
<keyword evidence="2" id="KW-1133">Transmembrane helix</keyword>
<dbReference type="Proteomes" id="UP000443843">
    <property type="component" value="Unassembled WGS sequence"/>
</dbReference>
<protein>
    <submittedName>
        <fullName evidence="3">Uncharacterized protein</fullName>
    </submittedName>
</protein>
<keyword evidence="2" id="KW-0472">Membrane</keyword>
<dbReference type="EMBL" id="WNXQ01000009">
    <property type="protein sequence ID" value="MWB79301.1"/>
    <property type="molecule type" value="Genomic_DNA"/>
</dbReference>
<feature type="region of interest" description="Disordered" evidence="1">
    <location>
        <begin position="95"/>
        <end position="114"/>
    </location>
</feature>
<accession>A0A844W8S7</accession>
<sequence length="114" mass="12122">MVRVLAAIWIAMMILSVAVPALTPATDMGLTRGLNRVMTFLAFQLAAGLPAFWLWALSGRQPGAARRWLARIPGLVALALALGIAALLLWPEMSVQRPDSPPPPPGPVTTTVDT</sequence>
<reference evidence="3 4" key="1">
    <citation type="submission" date="2019-11" db="EMBL/GenBank/DDBJ databases">
        <title>Pseudooceanicola pacifica sp. nov., isolated from deep-sea sediment of the Pacific Ocean.</title>
        <authorList>
            <person name="Lyu L."/>
        </authorList>
    </citation>
    <scope>NUCLEOTIDE SEQUENCE [LARGE SCALE GENOMIC DNA]</scope>
    <source>
        <strain evidence="3 4">216_PA32_1</strain>
    </source>
</reference>
<evidence type="ECO:0000256" key="2">
    <source>
        <dbReference type="SAM" id="Phobius"/>
    </source>
</evidence>
<dbReference type="AlphaFoldDB" id="A0A844W8S7"/>
<evidence type="ECO:0000313" key="4">
    <source>
        <dbReference type="Proteomes" id="UP000443843"/>
    </source>
</evidence>
<gene>
    <name evidence="3" type="ORF">GLS40_14770</name>
</gene>
<feature type="transmembrane region" description="Helical" evidence="2">
    <location>
        <begin position="68"/>
        <end position="90"/>
    </location>
</feature>
<evidence type="ECO:0000256" key="1">
    <source>
        <dbReference type="SAM" id="MobiDB-lite"/>
    </source>
</evidence>
<keyword evidence="2" id="KW-0812">Transmembrane</keyword>
<organism evidence="3 4">
    <name type="scientific">Pseudooceanicola pacificus</name>
    <dbReference type="NCBI Taxonomy" id="2676438"/>
    <lineage>
        <taxon>Bacteria</taxon>
        <taxon>Pseudomonadati</taxon>
        <taxon>Pseudomonadota</taxon>
        <taxon>Alphaproteobacteria</taxon>
        <taxon>Rhodobacterales</taxon>
        <taxon>Paracoccaceae</taxon>
        <taxon>Pseudooceanicola</taxon>
    </lineage>
</organism>
<proteinExistence type="predicted"/>